<dbReference type="Pfam" id="PF02518">
    <property type="entry name" value="HATPase_c"/>
    <property type="match status" value="1"/>
</dbReference>
<keyword evidence="6 13" id="KW-0418">Kinase</keyword>
<dbReference type="GO" id="GO:0005524">
    <property type="term" value="F:ATP binding"/>
    <property type="evidence" value="ECO:0007669"/>
    <property type="project" value="UniProtKB-KW"/>
</dbReference>
<gene>
    <name evidence="13" type="ORF">HNR23_004849</name>
</gene>
<feature type="transmembrane region" description="Helical" evidence="10">
    <location>
        <begin position="89"/>
        <end position="114"/>
    </location>
</feature>
<evidence type="ECO:0000313" key="14">
    <source>
        <dbReference type="Proteomes" id="UP000546642"/>
    </source>
</evidence>
<keyword evidence="10" id="KW-0812">Transmembrane</keyword>
<dbReference type="InterPro" id="IPR036890">
    <property type="entry name" value="HATPase_C_sf"/>
</dbReference>
<name>A0A7W9YMC3_9ACTN</name>
<feature type="transmembrane region" description="Helical" evidence="10">
    <location>
        <begin position="26"/>
        <end position="45"/>
    </location>
</feature>
<keyword evidence="10" id="KW-1133">Transmembrane helix</keyword>
<dbReference type="EMBL" id="JACHDS010000001">
    <property type="protein sequence ID" value="MBB6174789.1"/>
    <property type="molecule type" value="Genomic_DNA"/>
</dbReference>
<evidence type="ECO:0000256" key="8">
    <source>
        <dbReference type="ARBA" id="ARBA00023012"/>
    </source>
</evidence>
<proteinExistence type="predicted"/>
<feature type="transmembrane region" description="Helical" evidence="10">
    <location>
        <begin position="57"/>
        <end position="77"/>
    </location>
</feature>
<organism evidence="13 14">
    <name type="scientific">Nocardiopsis mwathae</name>
    <dbReference type="NCBI Taxonomy" id="1472723"/>
    <lineage>
        <taxon>Bacteria</taxon>
        <taxon>Bacillati</taxon>
        <taxon>Actinomycetota</taxon>
        <taxon>Actinomycetes</taxon>
        <taxon>Streptosporangiales</taxon>
        <taxon>Nocardiopsidaceae</taxon>
        <taxon>Nocardiopsis</taxon>
    </lineage>
</organism>
<evidence type="ECO:0000256" key="10">
    <source>
        <dbReference type="SAM" id="Phobius"/>
    </source>
</evidence>
<dbReference type="InterPro" id="IPR011712">
    <property type="entry name" value="Sig_transdc_His_kin_sub3_dim/P"/>
</dbReference>
<dbReference type="Proteomes" id="UP000546642">
    <property type="component" value="Unassembled WGS sequence"/>
</dbReference>
<dbReference type="InterPro" id="IPR003594">
    <property type="entry name" value="HATPase_dom"/>
</dbReference>
<keyword evidence="5" id="KW-0547">Nucleotide-binding</keyword>
<evidence type="ECO:0000256" key="2">
    <source>
        <dbReference type="ARBA" id="ARBA00012438"/>
    </source>
</evidence>
<dbReference type="CDD" id="cd16917">
    <property type="entry name" value="HATPase_UhpB-NarQ-NarX-like"/>
    <property type="match status" value="1"/>
</dbReference>
<feature type="domain" description="Signal transduction histidine kinase subgroup 3 dimerisation and phosphoacceptor" evidence="12">
    <location>
        <begin position="194"/>
        <end position="258"/>
    </location>
</feature>
<dbReference type="Pfam" id="PF07730">
    <property type="entry name" value="HisKA_3"/>
    <property type="match status" value="1"/>
</dbReference>
<keyword evidence="14" id="KW-1185">Reference proteome</keyword>
<dbReference type="GO" id="GO:0016020">
    <property type="term" value="C:membrane"/>
    <property type="evidence" value="ECO:0007669"/>
    <property type="project" value="InterPro"/>
</dbReference>
<dbReference type="Gene3D" id="3.30.565.10">
    <property type="entry name" value="Histidine kinase-like ATPase, C-terminal domain"/>
    <property type="match status" value="1"/>
</dbReference>
<dbReference type="AlphaFoldDB" id="A0A7W9YMC3"/>
<reference evidence="13 14" key="1">
    <citation type="submission" date="2020-08" db="EMBL/GenBank/DDBJ databases">
        <title>Sequencing the genomes of 1000 actinobacteria strains.</title>
        <authorList>
            <person name="Klenk H.-P."/>
        </authorList>
    </citation>
    <scope>NUCLEOTIDE SEQUENCE [LARGE SCALE GENOMIC DNA]</scope>
    <source>
        <strain evidence="13 14">DSM 46659</strain>
    </source>
</reference>
<dbReference type="GO" id="GO:0046983">
    <property type="term" value="F:protein dimerization activity"/>
    <property type="evidence" value="ECO:0007669"/>
    <property type="project" value="InterPro"/>
</dbReference>
<evidence type="ECO:0000256" key="6">
    <source>
        <dbReference type="ARBA" id="ARBA00022777"/>
    </source>
</evidence>
<evidence type="ECO:0000256" key="9">
    <source>
        <dbReference type="SAM" id="Coils"/>
    </source>
</evidence>
<comment type="caution">
    <text evidence="13">The sequence shown here is derived from an EMBL/GenBank/DDBJ whole genome shotgun (WGS) entry which is preliminary data.</text>
</comment>
<evidence type="ECO:0000259" key="12">
    <source>
        <dbReference type="Pfam" id="PF07730"/>
    </source>
</evidence>
<dbReference type="SUPFAM" id="SSF55874">
    <property type="entry name" value="ATPase domain of HSP90 chaperone/DNA topoisomerase II/histidine kinase"/>
    <property type="match status" value="1"/>
</dbReference>
<evidence type="ECO:0000256" key="5">
    <source>
        <dbReference type="ARBA" id="ARBA00022741"/>
    </source>
</evidence>
<keyword evidence="3" id="KW-0597">Phosphoprotein</keyword>
<dbReference type="InterPro" id="IPR050482">
    <property type="entry name" value="Sensor_HK_TwoCompSys"/>
</dbReference>
<evidence type="ECO:0000259" key="11">
    <source>
        <dbReference type="Pfam" id="PF02518"/>
    </source>
</evidence>
<feature type="coiled-coil region" evidence="9">
    <location>
        <begin position="169"/>
        <end position="202"/>
    </location>
</feature>
<evidence type="ECO:0000256" key="3">
    <source>
        <dbReference type="ARBA" id="ARBA00022553"/>
    </source>
</evidence>
<comment type="catalytic activity">
    <reaction evidence="1">
        <text>ATP + protein L-histidine = ADP + protein N-phospho-L-histidine.</text>
        <dbReference type="EC" id="2.7.13.3"/>
    </reaction>
</comment>
<dbReference type="Gene3D" id="1.20.5.1930">
    <property type="match status" value="1"/>
</dbReference>
<keyword evidence="10" id="KW-0472">Membrane</keyword>
<feature type="domain" description="Histidine kinase/HSP90-like ATPase" evidence="11">
    <location>
        <begin position="309"/>
        <end position="395"/>
    </location>
</feature>
<dbReference type="PANTHER" id="PTHR24421">
    <property type="entry name" value="NITRATE/NITRITE SENSOR PROTEIN NARX-RELATED"/>
    <property type="match status" value="1"/>
</dbReference>
<dbReference type="RefSeq" id="WP_184079046.1">
    <property type="nucleotide sequence ID" value="NZ_JACHDS010000001.1"/>
</dbReference>
<dbReference type="EC" id="2.7.13.3" evidence="2"/>
<keyword evidence="4" id="KW-0808">Transferase</keyword>
<keyword evidence="8" id="KW-0902">Two-component regulatory system</keyword>
<dbReference type="PANTHER" id="PTHR24421:SF10">
    <property type="entry name" value="NITRATE_NITRITE SENSOR PROTEIN NARQ"/>
    <property type="match status" value="1"/>
</dbReference>
<sequence>MRLPPSRPEPGGRLDLRLGGRLTGTMMDIASAVGALAVMLSGELFTSEATAEPMRAVPLLLLLAGAGSLAVLSRFPPVTAVVLALATPLYYILGPVDAWTGWFAFAVGVFRLAAESHRPSAITATAGALAVFSAGEIIAFQPARSLMVLAWLIVVLAAGELARSRRAYLREVEQRAVEAARNRAEEERRRATEERLRIAREVHDVVAHSISLINVQAGAAAHRRDPEQAYAALEEIRRASKDTLRELRATLGVLRQVDEDDGAAASVDPAPSLSGIEELADRTRESGIAVEVMVEGERSELTTSIDMAAYRIVQEALTNVRRHAQGATRVSVAVRRSAEVLTVQVDDDGGGAADTAVREGNGLRGMRERTSAVGGEFGAGPGPNGGFRVRAVLPIGEDRGSAPHTSG</sequence>
<protein>
    <recommendedName>
        <fullName evidence="2">histidine kinase</fullName>
        <ecNumber evidence="2">2.7.13.3</ecNumber>
    </recommendedName>
</protein>
<keyword evidence="7" id="KW-0067">ATP-binding</keyword>
<evidence type="ECO:0000256" key="7">
    <source>
        <dbReference type="ARBA" id="ARBA00022840"/>
    </source>
</evidence>
<keyword evidence="9" id="KW-0175">Coiled coil</keyword>
<evidence type="ECO:0000256" key="1">
    <source>
        <dbReference type="ARBA" id="ARBA00000085"/>
    </source>
</evidence>
<evidence type="ECO:0000256" key="4">
    <source>
        <dbReference type="ARBA" id="ARBA00022679"/>
    </source>
</evidence>
<accession>A0A7W9YMC3</accession>
<dbReference type="GO" id="GO:0000155">
    <property type="term" value="F:phosphorelay sensor kinase activity"/>
    <property type="evidence" value="ECO:0007669"/>
    <property type="project" value="InterPro"/>
</dbReference>
<evidence type="ECO:0000313" key="13">
    <source>
        <dbReference type="EMBL" id="MBB6174789.1"/>
    </source>
</evidence>
<feature type="transmembrane region" description="Helical" evidence="10">
    <location>
        <begin position="121"/>
        <end position="140"/>
    </location>
</feature>